<dbReference type="EMBL" id="CP090978">
    <property type="protein sequence ID" value="UJF35007.1"/>
    <property type="molecule type" value="Genomic_DNA"/>
</dbReference>
<proteinExistence type="predicted"/>
<dbReference type="RefSeq" id="WP_235121580.1">
    <property type="nucleotide sequence ID" value="NZ_CP090978.1"/>
</dbReference>
<evidence type="ECO:0000313" key="2">
    <source>
        <dbReference type="Proteomes" id="UP001649230"/>
    </source>
</evidence>
<sequence>MLKDRYYSTVEYTDRFGANNREFLIYCPKGQKPTIGDFLEAFQEAGYDMEIKDYVTMTFKPKDTTTTNLISLRIIRTIRDYSYTPLIKNG</sequence>
<evidence type="ECO:0000313" key="1">
    <source>
        <dbReference type="EMBL" id="UJF35007.1"/>
    </source>
</evidence>
<name>A0ABY3SPV5_9BACL</name>
<reference evidence="1 2" key="1">
    <citation type="journal article" date="2024" name="Int. J. Syst. Evol. Microbiol.">
        <title>Paenibacillus hexagrammi sp. nov., a novel bacterium isolated from the gut content of Hexagrammos agrammus.</title>
        <authorList>
            <person name="Jung H.K."/>
            <person name="Kim D.G."/>
            <person name="Zin H."/>
            <person name="Park J."/>
            <person name="Jung H."/>
            <person name="Kim Y.O."/>
            <person name="Kong H.J."/>
            <person name="Kim J.W."/>
            <person name="Kim Y.S."/>
        </authorList>
    </citation>
    <scope>NUCLEOTIDE SEQUENCE [LARGE SCALE GENOMIC DNA]</scope>
    <source>
        <strain evidence="1 2">YPD9-1</strain>
    </source>
</reference>
<dbReference type="Proteomes" id="UP001649230">
    <property type="component" value="Chromosome"/>
</dbReference>
<keyword evidence="2" id="KW-1185">Reference proteome</keyword>
<organism evidence="1 2">
    <name type="scientific">Paenibacillus hexagrammi</name>
    <dbReference type="NCBI Taxonomy" id="2908839"/>
    <lineage>
        <taxon>Bacteria</taxon>
        <taxon>Bacillati</taxon>
        <taxon>Bacillota</taxon>
        <taxon>Bacilli</taxon>
        <taxon>Bacillales</taxon>
        <taxon>Paenibacillaceae</taxon>
        <taxon>Paenibacillus</taxon>
    </lineage>
</organism>
<accession>A0ABY3SPV5</accession>
<gene>
    <name evidence="1" type="ORF">L0M14_07670</name>
</gene>
<protein>
    <submittedName>
        <fullName evidence="1">Uncharacterized protein</fullName>
    </submittedName>
</protein>